<sequence length="68" mass="7674">MMFTGLIMTMGLFSIVFLFAAGMVLFKVESTLPDWLFITLLIGLFGTFGLVMMSLWGLIRSFEKKGEK</sequence>
<comment type="caution">
    <text evidence="2">The sequence shown here is derived from an EMBL/GenBank/DDBJ whole genome shotgun (WGS) entry which is preliminary data.</text>
</comment>
<evidence type="ECO:0000313" key="3">
    <source>
        <dbReference type="Proteomes" id="UP000265540"/>
    </source>
</evidence>
<keyword evidence="1" id="KW-0472">Membrane</keyword>
<feature type="transmembrane region" description="Helical" evidence="1">
    <location>
        <begin position="36"/>
        <end position="59"/>
    </location>
</feature>
<gene>
    <name evidence="2" type="ORF">C4561_01375</name>
</gene>
<organism evidence="2 3">
    <name type="scientific">candidate division WWE3 bacterium</name>
    <dbReference type="NCBI Taxonomy" id="2053526"/>
    <lineage>
        <taxon>Bacteria</taxon>
        <taxon>Katanobacteria</taxon>
    </lineage>
</organism>
<keyword evidence="1" id="KW-1133">Transmembrane helix</keyword>
<name>A0A3A4ZF16_UNCKA</name>
<reference evidence="2 3" key="1">
    <citation type="journal article" date="2017" name="ISME J.">
        <title>Energy and carbon metabolisms in a deep terrestrial subsurface fluid microbial community.</title>
        <authorList>
            <person name="Momper L."/>
            <person name="Jungbluth S.P."/>
            <person name="Lee M.D."/>
            <person name="Amend J.P."/>
        </authorList>
    </citation>
    <scope>NUCLEOTIDE SEQUENCE [LARGE SCALE GENOMIC DNA]</scope>
    <source>
        <strain evidence="2">SURF_46</strain>
    </source>
</reference>
<dbReference type="Proteomes" id="UP000265540">
    <property type="component" value="Unassembled WGS sequence"/>
</dbReference>
<evidence type="ECO:0000256" key="1">
    <source>
        <dbReference type="SAM" id="Phobius"/>
    </source>
</evidence>
<protein>
    <submittedName>
        <fullName evidence="2">Uncharacterized protein</fullName>
    </submittedName>
</protein>
<proteinExistence type="predicted"/>
<keyword evidence="1" id="KW-0812">Transmembrane</keyword>
<evidence type="ECO:0000313" key="2">
    <source>
        <dbReference type="EMBL" id="RJR27733.1"/>
    </source>
</evidence>
<accession>A0A3A4ZF16</accession>
<dbReference type="EMBL" id="QZJF01000007">
    <property type="protein sequence ID" value="RJR27733.1"/>
    <property type="molecule type" value="Genomic_DNA"/>
</dbReference>
<dbReference type="AlphaFoldDB" id="A0A3A4ZF16"/>